<evidence type="ECO:0000313" key="2">
    <source>
        <dbReference type="Proteomes" id="UP001642484"/>
    </source>
</evidence>
<name>A0ABP0LGK0_9DINO</name>
<sequence>MRKNYLWCEGKKANSLAVEEFDYIFVSATTGFCASFLRYHDALQFRGYVSSKAIAWAQLTSLWPDDHSHQRFNQDYGQARLLFHVIAEFKDMWKLHSRKDKERLLRSIEIDNPLQLAHLCENHVWWQRIATPKSLASSVREFAMDGHEKIATACADNPPKHGGRPRSDGAIATALVSELLPLYKNYWTIDKFHARGHGPDCKCSLLNHKRLERRLKEVNTSISWFRGYSSTFSSMNPNVQLFYVLAYARRRNAMEADGGIEHQNPWPAHKQAMKKAAAWKKPASHSYNCKAVAKTHVKKKPAAKK</sequence>
<dbReference type="EMBL" id="CAXAMN010012225">
    <property type="protein sequence ID" value="CAK9037714.1"/>
    <property type="molecule type" value="Genomic_DNA"/>
</dbReference>
<evidence type="ECO:0000313" key="1">
    <source>
        <dbReference type="EMBL" id="CAK9037714.1"/>
    </source>
</evidence>
<reference evidence="1 2" key="1">
    <citation type="submission" date="2024-02" db="EMBL/GenBank/DDBJ databases">
        <authorList>
            <person name="Chen Y."/>
            <person name="Shah S."/>
            <person name="Dougan E. K."/>
            <person name="Thang M."/>
            <person name="Chan C."/>
        </authorList>
    </citation>
    <scope>NUCLEOTIDE SEQUENCE [LARGE SCALE GENOMIC DNA]</scope>
</reference>
<keyword evidence="2" id="KW-1185">Reference proteome</keyword>
<proteinExistence type="predicted"/>
<gene>
    <name evidence="1" type="ORF">CCMP2556_LOCUS20787</name>
</gene>
<accession>A0ABP0LGK0</accession>
<comment type="caution">
    <text evidence="1">The sequence shown here is derived from an EMBL/GenBank/DDBJ whole genome shotgun (WGS) entry which is preliminary data.</text>
</comment>
<dbReference type="Proteomes" id="UP001642484">
    <property type="component" value="Unassembled WGS sequence"/>
</dbReference>
<protein>
    <submittedName>
        <fullName evidence="1">Uncharacterized protein</fullName>
    </submittedName>
</protein>
<organism evidence="1 2">
    <name type="scientific">Durusdinium trenchii</name>
    <dbReference type="NCBI Taxonomy" id="1381693"/>
    <lineage>
        <taxon>Eukaryota</taxon>
        <taxon>Sar</taxon>
        <taxon>Alveolata</taxon>
        <taxon>Dinophyceae</taxon>
        <taxon>Suessiales</taxon>
        <taxon>Symbiodiniaceae</taxon>
        <taxon>Durusdinium</taxon>
    </lineage>
</organism>